<dbReference type="InterPro" id="IPR006130">
    <property type="entry name" value="Asp/Orn_carbamoylTrfase"/>
</dbReference>
<evidence type="ECO:0000256" key="2">
    <source>
        <dbReference type="RuleBase" id="RU003634"/>
    </source>
</evidence>
<dbReference type="PANTHER" id="PTHR45753">
    <property type="entry name" value="ORNITHINE CARBAMOYLTRANSFERASE, MITOCHONDRIAL"/>
    <property type="match status" value="1"/>
</dbReference>
<evidence type="ECO:0000313" key="6">
    <source>
        <dbReference type="Proteomes" id="UP001499878"/>
    </source>
</evidence>
<accession>A0ABP9TFC8</accession>
<sequence length="305" mass="32795">MRHLISLTDLTDDDLRTLVARGAEFAAGAVAKPLRDQVVGVYFRRTSTRTRTAFTTGALRLGAQTVTFGPDDLQLNTGETTEDTGRVLSGMLDMLVARTSDATAELRSWAAAGPMSVVNAMTAEEHPTQGLTDLTTLHCHFGRVERLRVLYVGEGNNSAAALALALTRFPGTELELRTPPGYGLAADVLATADEQAARSGAKLSEQHDMTALPTGFDVVYTTRWQTTGTSKPDAGWRTVFAPFQVSGALWETSPDAVFLHDLPAHRGEEVTAEVLDGPASLAFTQATHKLHSAMAVLEWCRAVRS</sequence>
<comment type="similarity">
    <text evidence="2">Belongs to the aspartate/ornithine carbamoyltransferase superfamily.</text>
</comment>
<reference evidence="6" key="1">
    <citation type="journal article" date="2019" name="Int. J. Syst. Evol. Microbiol.">
        <title>The Global Catalogue of Microorganisms (GCM) 10K type strain sequencing project: providing services to taxonomists for standard genome sequencing and annotation.</title>
        <authorList>
            <consortium name="The Broad Institute Genomics Platform"/>
            <consortium name="The Broad Institute Genome Sequencing Center for Infectious Disease"/>
            <person name="Wu L."/>
            <person name="Ma J."/>
        </authorList>
    </citation>
    <scope>NUCLEOTIDE SEQUENCE [LARGE SCALE GENOMIC DNA]</scope>
    <source>
        <strain evidence="6">JCM 18306</strain>
    </source>
</reference>
<evidence type="ECO:0000259" key="3">
    <source>
        <dbReference type="Pfam" id="PF00185"/>
    </source>
</evidence>
<dbReference type="EMBL" id="BAABJR010000043">
    <property type="protein sequence ID" value="GAA5218154.1"/>
    <property type="molecule type" value="Genomic_DNA"/>
</dbReference>
<name>A0ABP9TFC8_9ACTN</name>
<comment type="caution">
    <text evidence="5">The sequence shown here is derived from an EMBL/GenBank/DDBJ whole genome shotgun (WGS) entry which is preliminary data.</text>
</comment>
<gene>
    <name evidence="5" type="primary">argF_3</name>
    <name evidence="5" type="ORF">GCM10023323_77790</name>
</gene>
<dbReference type="InterPro" id="IPR006132">
    <property type="entry name" value="Asp/Orn_carbamoyltranf_P-bd"/>
</dbReference>
<evidence type="ECO:0000256" key="1">
    <source>
        <dbReference type="ARBA" id="ARBA00022679"/>
    </source>
</evidence>
<feature type="domain" description="Aspartate/ornithine carbamoyltransferase Asp/Orn-binding" evidence="3">
    <location>
        <begin position="147"/>
        <end position="300"/>
    </location>
</feature>
<feature type="domain" description="Aspartate/ornithine carbamoyltransferase carbamoyl-P binding" evidence="4">
    <location>
        <begin position="2"/>
        <end position="138"/>
    </location>
</feature>
<dbReference type="InterPro" id="IPR002292">
    <property type="entry name" value="Orn/put_carbamltrans"/>
</dbReference>
<dbReference type="PRINTS" id="PR00100">
    <property type="entry name" value="AOTCASE"/>
</dbReference>
<dbReference type="Gene3D" id="3.40.50.1370">
    <property type="entry name" value="Aspartate/ornithine carbamoyltransferase"/>
    <property type="match status" value="2"/>
</dbReference>
<keyword evidence="6" id="KW-1185">Reference proteome</keyword>
<evidence type="ECO:0000259" key="4">
    <source>
        <dbReference type="Pfam" id="PF02729"/>
    </source>
</evidence>
<dbReference type="PRINTS" id="PR00102">
    <property type="entry name" value="OTCASE"/>
</dbReference>
<keyword evidence="1 2" id="KW-0808">Transferase</keyword>
<proteinExistence type="inferred from homology"/>
<dbReference type="Proteomes" id="UP001499878">
    <property type="component" value="Unassembled WGS sequence"/>
</dbReference>
<dbReference type="Pfam" id="PF00185">
    <property type="entry name" value="OTCace"/>
    <property type="match status" value="1"/>
</dbReference>
<dbReference type="SUPFAM" id="SSF53671">
    <property type="entry name" value="Aspartate/ornithine carbamoyltransferase"/>
    <property type="match status" value="1"/>
</dbReference>
<evidence type="ECO:0000313" key="5">
    <source>
        <dbReference type="EMBL" id="GAA5218154.1"/>
    </source>
</evidence>
<dbReference type="RefSeq" id="WP_345639021.1">
    <property type="nucleotide sequence ID" value="NZ_BAABJR010000043.1"/>
</dbReference>
<dbReference type="InterPro" id="IPR006131">
    <property type="entry name" value="Asp_carbamoyltransf_Asp/Orn-bd"/>
</dbReference>
<dbReference type="InterPro" id="IPR036901">
    <property type="entry name" value="Asp/Orn_carbamoylTrfase_sf"/>
</dbReference>
<protein>
    <submittedName>
        <fullName evidence="5">Ornithine carbamoyltransferase</fullName>
    </submittedName>
</protein>
<organism evidence="5 6">
    <name type="scientific">Streptomyces thinghirensis</name>
    <dbReference type="NCBI Taxonomy" id="551547"/>
    <lineage>
        <taxon>Bacteria</taxon>
        <taxon>Bacillati</taxon>
        <taxon>Actinomycetota</taxon>
        <taxon>Actinomycetes</taxon>
        <taxon>Kitasatosporales</taxon>
        <taxon>Streptomycetaceae</taxon>
        <taxon>Streptomyces</taxon>
    </lineage>
</organism>
<dbReference type="Pfam" id="PF02729">
    <property type="entry name" value="OTCace_N"/>
    <property type="match status" value="1"/>
</dbReference>
<dbReference type="PANTHER" id="PTHR45753:SF3">
    <property type="entry name" value="ORNITHINE TRANSCARBAMYLASE, MITOCHONDRIAL"/>
    <property type="match status" value="1"/>
</dbReference>